<dbReference type="Proteomes" id="UP000663842">
    <property type="component" value="Unassembled WGS sequence"/>
</dbReference>
<organism evidence="3 4">
    <name type="scientific">Rotaria magnacalcarata</name>
    <dbReference type="NCBI Taxonomy" id="392030"/>
    <lineage>
        <taxon>Eukaryota</taxon>
        <taxon>Metazoa</taxon>
        <taxon>Spiralia</taxon>
        <taxon>Gnathifera</taxon>
        <taxon>Rotifera</taxon>
        <taxon>Eurotatoria</taxon>
        <taxon>Bdelloidea</taxon>
        <taxon>Philodinida</taxon>
        <taxon>Philodinidae</taxon>
        <taxon>Rotaria</taxon>
    </lineage>
</organism>
<gene>
    <name evidence="3" type="ORF">UXM345_LOCUS27464</name>
    <name evidence="2" type="ORF">XDN619_LOCUS36967</name>
</gene>
<reference evidence="3" key="1">
    <citation type="submission" date="2021-02" db="EMBL/GenBank/DDBJ databases">
        <authorList>
            <person name="Nowell W R."/>
        </authorList>
    </citation>
    <scope>NUCLEOTIDE SEQUENCE</scope>
</reference>
<comment type="caution">
    <text evidence="3">The sequence shown here is derived from an EMBL/GenBank/DDBJ whole genome shotgun (WGS) entry which is preliminary data.</text>
</comment>
<accession>A0A820AMB2</accession>
<sequence length="198" mass="22266">MTTRTVPGAILEQLDGNTKLTTGILKLHVHFQAPSQMLHTLVQYDALMQQMNTALWNLNNFAFINAQPKGSPIDDIMSLCMQELKSLQAQLEKVKAFTWMQMRHSRGLINAGGMLLSSVFGLATEGQMSEFTQKVNLVAHAMHHSNVAIIDMQHDQKALSNEMAEVQRQINQLNQYARQNSQITTVMHKLIVLKLQIG</sequence>
<evidence type="ECO:0000313" key="4">
    <source>
        <dbReference type="Proteomes" id="UP000663842"/>
    </source>
</evidence>
<dbReference type="EMBL" id="CAJNRG010019146">
    <property type="protein sequence ID" value="CAF2269181.1"/>
    <property type="molecule type" value="Genomic_DNA"/>
</dbReference>
<name>A0A820AMB2_9BILA</name>
<dbReference type="AlphaFoldDB" id="A0A820AMB2"/>
<evidence type="ECO:0000313" key="3">
    <source>
        <dbReference type="EMBL" id="CAF4191610.1"/>
    </source>
</evidence>
<feature type="coiled-coil region" evidence="1">
    <location>
        <begin position="149"/>
        <end position="179"/>
    </location>
</feature>
<proteinExistence type="predicted"/>
<keyword evidence="1" id="KW-0175">Coiled coil</keyword>
<evidence type="ECO:0000256" key="1">
    <source>
        <dbReference type="SAM" id="Coils"/>
    </source>
</evidence>
<dbReference type="EMBL" id="CAJOBF010005938">
    <property type="protein sequence ID" value="CAF4191610.1"/>
    <property type="molecule type" value="Genomic_DNA"/>
</dbReference>
<dbReference type="Proteomes" id="UP000663887">
    <property type="component" value="Unassembled WGS sequence"/>
</dbReference>
<protein>
    <submittedName>
        <fullName evidence="3">Uncharacterized protein</fullName>
    </submittedName>
</protein>
<evidence type="ECO:0000313" key="2">
    <source>
        <dbReference type="EMBL" id="CAF2269181.1"/>
    </source>
</evidence>